<dbReference type="EMBL" id="WVHK01000040">
    <property type="protein sequence ID" value="MXV20269.1"/>
    <property type="molecule type" value="Genomic_DNA"/>
</dbReference>
<sequence>MNDIHPAKLLSDLPLTPERRAAAIKDAEDLLHLLRSGQATRIGKHWTRTDVTGQLDHDHMTKMLVVEAKLPIKPFSGADLRFDPVALMLDVFNRQHPDTPVLVEYQPSERMPTPDSTPHNDDDGRPEGTGHLPAAGAAFFPEQPGAPTFIYLNIDVPMSDLPTVLAEELAHVVAGPDEGHGPYFQAVLEALGAEFEARSRVQNYERYTGPLPISVPDYLAGHPDRRLEIKSCASPDEPHRFVSFLYSEHGWPLSALRQSAPTEDAAREACLAAQLRYVTPRATESGLGFC</sequence>
<feature type="region of interest" description="Disordered" evidence="1">
    <location>
        <begin position="105"/>
        <end position="138"/>
    </location>
</feature>
<evidence type="ECO:0000313" key="3">
    <source>
        <dbReference type="Proteomes" id="UP000430519"/>
    </source>
</evidence>
<gene>
    <name evidence="2" type="ORF">GLX28_11550</name>
</gene>
<dbReference type="RefSeq" id="WP_160979631.1">
    <property type="nucleotide sequence ID" value="NZ_WVHK01000040.1"/>
</dbReference>
<feature type="compositionally biased region" description="Basic and acidic residues" evidence="1">
    <location>
        <begin position="118"/>
        <end position="128"/>
    </location>
</feature>
<name>A0A6I4YD43_9DEIO</name>
<reference evidence="2 3" key="1">
    <citation type="submission" date="2019-11" db="EMBL/GenBank/DDBJ databases">
        <title>Genome sequence of Deinococcus xianganensis Y35, AI-2 producing algicidal bacterium, isolated from lake water.</title>
        <authorList>
            <person name="Li Y."/>
        </authorList>
    </citation>
    <scope>NUCLEOTIDE SEQUENCE [LARGE SCALE GENOMIC DNA]</scope>
    <source>
        <strain evidence="2 3">Y35</strain>
    </source>
</reference>
<accession>A0A6I4YD43</accession>
<proteinExistence type="predicted"/>
<comment type="caution">
    <text evidence="2">The sequence shown here is derived from an EMBL/GenBank/DDBJ whole genome shotgun (WGS) entry which is preliminary data.</text>
</comment>
<dbReference type="AlphaFoldDB" id="A0A6I4YD43"/>
<evidence type="ECO:0000313" key="2">
    <source>
        <dbReference type="EMBL" id="MXV20269.1"/>
    </source>
</evidence>
<evidence type="ECO:0000256" key="1">
    <source>
        <dbReference type="SAM" id="MobiDB-lite"/>
    </source>
</evidence>
<dbReference type="Proteomes" id="UP000430519">
    <property type="component" value="Unassembled WGS sequence"/>
</dbReference>
<organism evidence="2 3">
    <name type="scientific">Deinococcus xianganensis</name>
    <dbReference type="NCBI Taxonomy" id="1507289"/>
    <lineage>
        <taxon>Bacteria</taxon>
        <taxon>Thermotogati</taxon>
        <taxon>Deinococcota</taxon>
        <taxon>Deinococci</taxon>
        <taxon>Deinococcales</taxon>
        <taxon>Deinococcaceae</taxon>
        <taxon>Deinococcus</taxon>
    </lineage>
</organism>
<protein>
    <submittedName>
        <fullName evidence="2">Uncharacterized protein</fullName>
    </submittedName>
</protein>
<keyword evidence="3" id="KW-1185">Reference proteome</keyword>